<proteinExistence type="predicted"/>
<dbReference type="PANTHER" id="PTHR30222:SF17">
    <property type="entry name" value="SPERMIDINE_PUTRESCINE-BINDING PERIPLASMIC PROTEIN"/>
    <property type="match status" value="1"/>
</dbReference>
<protein>
    <submittedName>
        <fullName evidence="2">Extracellular solute-binding protein</fullName>
    </submittedName>
</protein>
<dbReference type="AlphaFoldDB" id="A0A844I4G7"/>
<accession>A0A844I4G7</accession>
<organism evidence="2 3">
    <name type="scientific">Marinobacter adhaerens</name>
    <dbReference type="NCBI Taxonomy" id="1033846"/>
    <lineage>
        <taxon>Bacteria</taxon>
        <taxon>Pseudomonadati</taxon>
        <taxon>Pseudomonadota</taxon>
        <taxon>Gammaproteobacteria</taxon>
        <taxon>Pseudomonadales</taxon>
        <taxon>Marinobacteraceae</taxon>
        <taxon>Marinobacter</taxon>
    </lineage>
</organism>
<dbReference type="Proteomes" id="UP000431462">
    <property type="component" value="Unassembled WGS sequence"/>
</dbReference>
<sequence>MEYVMKTIKNSSTEELTVLGTSVTHLEVIKKKAESDLGFPIKYITLDGTEAQRVAALSPHKFDVYDQWFHDLDLIWPTKSLQALDINRIAHWDDISDSLNSLRVSCDSKGTPGGNPFSRLFIDSADRLTGDCTGNLSMLPTVYNADTFAMVGKATESANSWAALFDPDFSGQVSIQNDAAIGVIDCYLAYQSYSGKKFKDPGNFEIPEIDELIDFLLGLKKKKHFAQFWKEEAEVANAINAKRVQISSMWWQGFVYLRRLGININMCTPKEGYRGWFGGLSISSEAQGKKLDMAYRYLNWWLDGFAGASMTRNGAYVANPKSTKKFLEKDEWNYWYEGRETKKSLKDPFGNKIIDPGEVHEGGNYLDRRSNIAIWNSVMDEHNYLSRRWLDVQE</sequence>
<dbReference type="SUPFAM" id="SSF53850">
    <property type="entry name" value="Periplasmic binding protein-like II"/>
    <property type="match status" value="1"/>
</dbReference>
<evidence type="ECO:0000313" key="2">
    <source>
        <dbReference type="EMBL" id="MTI99008.1"/>
    </source>
</evidence>
<dbReference type="InterPro" id="IPR006059">
    <property type="entry name" value="SBP"/>
</dbReference>
<evidence type="ECO:0000256" key="1">
    <source>
        <dbReference type="ARBA" id="ARBA00022729"/>
    </source>
</evidence>
<comment type="caution">
    <text evidence="2">The sequence shown here is derived from an EMBL/GenBank/DDBJ whole genome shotgun (WGS) entry which is preliminary data.</text>
</comment>
<evidence type="ECO:0000313" key="3">
    <source>
        <dbReference type="Proteomes" id="UP000431462"/>
    </source>
</evidence>
<dbReference type="EMBL" id="VENC01000010">
    <property type="protein sequence ID" value="MTI99008.1"/>
    <property type="molecule type" value="Genomic_DNA"/>
</dbReference>
<keyword evidence="1" id="KW-0732">Signal</keyword>
<gene>
    <name evidence="2" type="ORF">FH752_10345</name>
</gene>
<dbReference type="Gene3D" id="3.40.190.10">
    <property type="entry name" value="Periplasmic binding protein-like II"/>
    <property type="match status" value="1"/>
</dbReference>
<dbReference type="Pfam" id="PF13416">
    <property type="entry name" value="SBP_bac_8"/>
    <property type="match status" value="1"/>
</dbReference>
<name>A0A844I4G7_9GAMM</name>
<reference evidence="2 3" key="1">
    <citation type="submission" date="2019-06" db="EMBL/GenBank/DDBJ databases">
        <title>Enrichment of Autotrophic Halophilic Microorganisms from Red Sea Brine Pool Using Microbial Electrosynthesis System.</title>
        <authorList>
            <person name="Alqahtani M.F."/>
            <person name="Bajracharya S."/>
            <person name="Katuri K.P."/>
            <person name="Ali M."/>
            <person name="Saikaly P.E."/>
        </authorList>
    </citation>
    <scope>NUCLEOTIDE SEQUENCE [LARGE SCALE GENOMIC DNA]</scope>
    <source>
        <strain evidence="2">MES15</strain>
    </source>
</reference>
<dbReference type="PANTHER" id="PTHR30222">
    <property type="entry name" value="SPERMIDINE/PUTRESCINE-BINDING PERIPLASMIC PROTEIN"/>
    <property type="match status" value="1"/>
</dbReference>